<dbReference type="Proteomes" id="UP000285897">
    <property type="component" value="Unassembled WGS sequence"/>
</dbReference>
<keyword evidence="2 4" id="KW-0808">Transferase</keyword>
<dbReference type="Gene3D" id="2.160.10.10">
    <property type="entry name" value="Hexapeptide repeat proteins"/>
    <property type="match status" value="1"/>
</dbReference>
<dbReference type="RefSeq" id="WP_118393531.1">
    <property type="nucleotide sequence ID" value="NZ_QROS01000029.1"/>
</dbReference>
<proteinExistence type="inferred from homology"/>
<accession>A0A415L1S8</accession>
<dbReference type="AlphaFoldDB" id="A0A415L1S8"/>
<comment type="similarity">
    <text evidence="1">Belongs to the transferase hexapeptide repeat family.</text>
</comment>
<evidence type="ECO:0000256" key="2">
    <source>
        <dbReference type="ARBA" id="ARBA00022679"/>
    </source>
</evidence>
<name>A0A415L1S8_9FIRM</name>
<dbReference type="CDD" id="cd03357">
    <property type="entry name" value="LbH_MAT_GAT"/>
    <property type="match status" value="1"/>
</dbReference>
<dbReference type="InterPro" id="IPR011004">
    <property type="entry name" value="Trimer_LpxA-like_sf"/>
</dbReference>
<dbReference type="Pfam" id="PF00132">
    <property type="entry name" value="Hexapep"/>
    <property type="match status" value="1"/>
</dbReference>
<reference evidence="4 5" key="1">
    <citation type="submission" date="2018-08" db="EMBL/GenBank/DDBJ databases">
        <title>A genome reference for cultivated species of the human gut microbiota.</title>
        <authorList>
            <person name="Zou Y."/>
            <person name="Xue W."/>
            <person name="Luo G."/>
        </authorList>
    </citation>
    <scope>NUCLEOTIDE SEQUENCE [LARGE SCALE GENOMIC DNA]</scope>
    <source>
        <strain evidence="4 5">AF37-6AC</strain>
    </source>
</reference>
<protein>
    <submittedName>
        <fullName evidence="4">Sugar O-acetyltransferase</fullName>
    </submittedName>
</protein>
<dbReference type="EMBL" id="QROS01000029">
    <property type="protein sequence ID" value="RHL42493.1"/>
    <property type="molecule type" value="Genomic_DNA"/>
</dbReference>
<gene>
    <name evidence="4" type="ORF">DW021_17380</name>
</gene>
<evidence type="ECO:0000313" key="4">
    <source>
        <dbReference type="EMBL" id="RHL42493.1"/>
    </source>
</evidence>
<comment type="caution">
    <text evidence="4">The sequence shown here is derived from an EMBL/GenBank/DDBJ whole genome shotgun (WGS) entry which is preliminary data.</text>
</comment>
<organism evidence="4 5">
    <name type="scientific">Blautia obeum</name>
    <dbReference type="NCBI Taxonomy" id="40520"/>
    <lineage>
        <taxon>Bacteria</taxon>
        <taxon>Bacillati</taxon>
        <taxon>Bacillota</taxon>
        <taxon>Clostridia</taxon>
        <taxon>Lachnospirales</taxon>
        <taxon>Lachnospiraceae</taxon>
        <taxon>Blautia</taxon>
    </lineage>
</organism>
<sequence length="192" mass="21006">MICEEYLSNMKPGYIVDAGSEDHLVMHELSQRALKITMELNSKYHTKEEIVQLMSELTGQKIDESFGMFPPFYTDCGRNIHIGKNVFINAGCKFQDQGGIFIEDGTLIGHNAVLATINHMEDPGKRASMIFQPIHIEKNVWLGANVTVLPGVTIGEGAIIAAGAVVTKDVPANMIAAGVPAKVIRKVKKDKI</sequence>
<dbReference type="SUPFAM" id="SSF51161">
    <property type="entry name" value="Trimeric LpxA-like enzymes"/>
    <property type="match status" value="1"/>
</dbReference>
<dbReference type="InterPro" id="IPR001451">
    <property type="entry name" value="Hexapep"/>
</dbReference>
<evidence type="ECO:0000313" key="5">
    <source>
        <dbReference type="Proteomes" id="UP000285897"/>
    </source>
</evidence>
<dbReference type="PANTHER" id="PTHR23416:SF23">
    <property type="entry name" value="ACETYLTRANSFERASE C18B11.09C-RELATED"/>
    <property type="match status" value="1"/>
</dbReference>
<dbReference type="PROSITE" id="PS00101">
    <property type="entry name" value="HEXAPEP_TRANSFERASES"/>
    <property type="match status" value="1"/>
</dbReference>
<evidence type="ECO:0000256" key="3">
    <source>
        <dbReference type="ARBA" id="ARBA00022737"/>
    </source>
</evidence>
<dbReference type="InterPro" id="IPR018357">
    <property type="entry name" value="Hexapep_transf_CS"/>
</dbReference>
<dbReference type="PANTHER" id="PTHR23416">
    <property type="entry name" value="SIALIC ACID SYNTHASE-RELATED"/>
    <property type="match status" value="1"/>
</dbReference>
<dbReference type="GO" id="GO:0008374">
    <property type="term" value="F:O-acyltransferase activity"/>
    <property type="evidence" value="ECO:0007669"/>
    <property type="project" value="TreeGrafter"/>
</dbReference>
<keyword evidence="3" id="KW-0677">Repeat</keyword>
<evidence type="ECO:0000256" key="1">
    <source>
        <dbReference type="ARBA" id="ARBA00007274"/>
    </source>
</evidence>
<dbReference type="InterPro" id="IPR051159">
    <property type="entry name" value="Hexapeptide_acetyltransf"/>
</dbReference>